<keyword evidence="1" id="KW-1133">Transmembrane helix</keyword>
<evidence type="ECO:0000313" key="3">
    <source>
        <dbReference type="Proteomes" id="UP000194420"/>
    </source>
</evidence>
<feature type="transmembrane region" description="Helical" evidence="1">
    <location>
        <begin position="104"/>
        <end position="124"/>
    </location>
</feature>
<feature type="transmembrane region" description="Helical" evidence="1">
    <location>
        <begin position="131"/>
        <end position="153"/>
    </location>
</feature>
<dbReference type="EMBL" id="FXWG01000002">
    <property type="protein sequence ID" value="SMQ69534.1"/>
    <property type="molecule type" value="Genomic_DNA"/>
</dbReference>
<proteinExistence type="predicted"/>
<evidence type="ECO:0000313" key="2">
    <source>
        <dbReference type="EMBL" id="SMQ69534.1"/>
    </source>
</evidence>
<dbReference type="AlphaFoldDB" id="A0A1Y6F3S6"/>
<dbReference type="RefSeq" id="WP_143255993.1">
    <property type="nucleotide sequence ID" value="NZ_FXWG01000002.1"/>
</dbReference>
<feature type="transmembrane region" description="Helical" evidence="1">
    <location>
        <begin position="77"/>
        <end position="98"/>
    </location>
</feature>
<dbReference type="OrthoDB" id="9813621at2"/>
<reference evidence="3" key="1">
    <citation type="submission" date="2017-04" db="EMBL/GenBank/DDBJ databases">
        <authorList>
            <person name="Varghese N."/>
            <person name="Submissions S."/>
        </authorList>
    </citation>
    <scope>NUCLEOTIDE SEQUENCE [LARGE SCALE GENOMIC DNA]</scope>
</reference>
<evidence type="ECO:0000256" key="1">
    <source>
        <dbReference type="SAM" id="Phobius"/>
    </source>
</evidence>
<accession>A0A1Y6F3S6</accession>
<protein>
    <submittedName>
        <fullName evidence="2">Uncharacterized protein</fullName>
    </submittedName>
</protein>
<keyword evidence="1" id="KW-0812">Transmembrane</keyword>
<dbReference type="Proteomes" id="UP000194420">
    <property type="component" value="Unassembled WGS sequence"/>
</dbReference>
<keyword evidence="1" id="KW-0472">Membrane</keyword>
<sequence length="185" mass="19414">MTEVQTRGRTLFNGWRLAGWGALAALLCLPAVAMQLTGEVDWTASDFVFAAVLLTALGTGVEIALRVGRSARHKVAIALAALGAFLTVWINMAVGIIGSEDEPTNLAFLAMVGMAIVASLLVSFRPERMRWIMAALAAGQFAVGIAAATWTMPGHAVEWGALGFFATIWGASAACFHSAHLPAAM</sequence>
<gene>
    <name evidence="2" type="ORF">SAMN06297468_1720</name>
</gene>
<keyword evidence="3" id="KW-1185">Reference proteome</keyword>
<feature type="transmembrane region" description="Helical" evidence="1">
    <location>
        <begin position="159"/>
        <end position="179"/>
    </location>
</feature>
<feature type="transmembrane region" description="Helical" evidence="1">
    <location>
        <begin position="43"/>
        <end position="65"/>
    </location>
</feature>
<name>A0A1Y6F3S6_9SPHN</name>
<organism evidence="2 3">
    <name type="scientific">Altererythrobacter xiamenensis</name>
    <dbReference type="NCBI Taxonomy" id="1316679"/>
    <lineage>
        <taxon>Bacteria</taxon>
        <taxon>Pseudomonadati</taxon>
        <taxon>Pseudomonadota</taxon>
        <taxon>Alphaproteobacteria</taxon>
        <taxon>Sphingomonadales</taxon>
        <taxon>Erythrobacteraceae</taxon>
        <taxon>Altererythrobacter</taxon>
    </lineage>
</organism>